<keyword evidence="1" id="KW-0732">Signal</keyword>
<dbReference type="KEGG" id="cari:FNU76_10840"/>
<dbReference type="GO" id="GO:0015920">
    <property type="term" value="P:lipopolysaccharide transport"/>
    <property type="evidence" value="ECO:0007669"/>
    <property type="project" value="TreeGrafter"/>
</dbReference>
<organism evidence="7 8">
    <name type="scientific">Chitinimonas arctica</name>
    <dbReference type="NCBI Taxonomy" id="2594795"/>
    <lineage>
        <taxon>Bacteria</taxon>
        <taxon>Pseudomonadati</taxon>
        <taxon>Pseudomonadota</taxon>
        <taxon>Betaproteobacteria</taxon>
        <taxon>Neisseriales</taxon>
        <taxon>Chitinibacteraceae</taxon>
        <taxon>Chitinimonas</taxon>
    </lineage>
</organism>
<evidence type="ECO:0000256" key="4">
    <source>
        <dbReference type="ARBA" id="ARBA00023237"/>
    </source>
</evidence>
<dbReference type="Proteomes" id="UP000317550">
    <property type="component" value="Chromosome"/>
</dbReference>
<dbReference type="PANTHER" id="PTHR38098">
    <property type="entry name" value="LPS-ASSEMBLY LIPOPROTEIN LPTE"/>
    <property type="match status" value="1"/>
</dbReference>
<evidence type="ECO:0000256" key="3">
    <source>
        <dbReference type="ARBA" id="ARBA00023139"/>
    </source>
</evidence>
<protein>
    <recommendedName>
        <fullName evidence="6">LPS-assembly lipoprotein LptE</fullName>
    </recommendedName>
</protein>
<dbReference type="PANTHER" id="PTHR38098:SF1">
    <property type="entry name" value="LPS-ASSEMBLY LIPOPROTEIN LPTE"/>
    <property type="match status" value="1"/>
</dbReference>
<dbReference type="GO" id="GO:0001530">
    <property type="term" value="F:lipopolysaccharide binding"/>
    <property type="evidence" value="ECO:0007669"/>
    <property type="project" value="TreeGrafter"/>
</dbReference>
<dbReference type="Gene3D" id="3.30.160.150">
    <property type="entry name" value="Lipoprotein like domain"/>
    <property type="match status" value="1"/>
</dbReference>
<evidence type="ECO:0000313" key="8">
    <source>
        <dbReference type="Proteomes" id="UP000317550"/>
    </source>
</evidence>
<keyword evidence="2 6" id="KW-0472">Membrane</keyword>
<gene>
    <name evidence="6" type="primary">lptE</name>
    <name evidence="7" type="ORF">FNU76_10840</name>
</gene>
<dbReference type="GO" id="GO:0009279">
    <property type="term" value="C:cell outer membrane"/>
    <property type="evidence" value="ECO:0007669"/>
    <property type="project" value="UniProtKB-UniRule"/>
</dbReference>
<evidence type="ECO:0000256" key="6">
    <source>
        <dbReference type="HAMAP-Rule" id="MF_01186"/>
    </source>
</evidence>
<dbReference type="Pfam" id="PF04390">
    <property type="entry name" value="LptE"/>
    <property type="match status" value="1"/>
</dbReference>
<evidence type="ECO:0000256" key="5">
    <source>
        <dbReference type="ARBA" id="ARBA00023288"/>
    </source>
</evidence>
<comment type="similarity">
    <text evidence="6">Belongs to the LptE lipoprotein family.</text>
</comment>
<keyword evidence="3" id="KW-0564">Palmitate</keyword>
<keyword evidence="8" id="KW-1185">Reference proteome</keyword>
<dbReference type="HAMAP" id="MF_01186">
    <property type="entry name" value="LPS_assembly_LptE"/>
    <property type="match status" value="1"/>
</dbReference>
<keyword evidence="4 6" id="KW-0998">Cell outer membrane</keyword>
<dbReference type="OrthoDB" id="5298094at2"/>
<evidence type="ECO:0000256" key="2">
    <source>
        <dbReference type="ARBA" id="ARBA00023136"/>
    </source>
</evidence>
<evidence type="ECO:0000256" key="1">
    <source>
        <dbReference type="ARBA" id="ARBA00022729"/>
    </source>
</evidence>
<accession>A0A516SFA7</accession>
<proteinExistence type="inferred from homology"/>
<sequence>MHALSSRFRRYPLAERLRFSPAGPGRDGPLAFASLHLAAPAGGLGDALKRQLSLRADLQLLGAGQAEAMLMVEGENVDKQILTVNRSGRVSEYQLLYRARFRVQQGGRDWIPSTELTLRRDYTFDENNVLGKEAEEQLLIRDMRQDAAQQILRRLAALKSLAALEAPAATRAPAPVAVP</sequence>
<dbReference type="AlphaFoldDB" id="A0A516SFA7"/>
<keyword evidence="5" id="KW-0449">Lipoprotein</keyword>
<name>A0A516SFA7_9NEIS</name>
<comment type="subunit">
    <text evidence="6">Component of the lipopolysaccharide transport and assembly complex. Interacts with LptD.</text>
</comment>
<dbReference type="InterPro" id="IPR007485">
    <property type="entry name" value="LPS_assembly_LptE"/>
</dbReference>
<dbReference type="GO" id="GO:1990351">
    <property type="term" value="C:transporter complex"/>
    <property type="evidence" value="ECO:0007669"/>
    <property type="project" value="TreeGrafter"/>
</dbReference>
<dbReference type="EMBL" id="CP041730">
    <property type="protein sequence ID" value="QDQ26822.1"/>
    <property type="molecule type" value="Genomic_DNA"/>
</dbReference>
<dbReference type="GO" id="GO:0043165">
    <property type="term" value="P:Gram-negative-bacterium-type cell outer membrane assembly"/>
    <property type="evidence" value="ECO:0007669"/>
    <property type="project" value="UniProtKB-UniRule"/>
</dbReference>
<reference evidence="8" key="1">
    <citation type="submission" date="2019-07" db="EMBL/GenBank/DDBJ databases">
        <title>Chitinimonas sp. nov., isolated from Ny-Alesund, arctica soil.</title>
        <authorList>
            <person name="Xu Q."/>
            <person name="Peng F."/>
        </authorList>
    </citation>
    <scope>NUCLEOTIDE SEQUENCE [LARGE SCALE GENOMIC DNA]</scope>
    <source>
        <strain evidence="8">R3-44</strain>
    </source>
</reference>
<evidence type="ECO:0000313" key="7">
    <source>
        <dbReference type="EMBL" id="QDQ26822.1"/>
    </source>
</evidence>
<comment type="function">
    <text evidence="6">Together with LptD, is involved in the assembly of lipopolysaccharide (LPS) at the surface of the outer membrane. Required for the proper assembly of LptD. Binds LPS and may serve as the LPS recognition site at the outer membrane.</text>
</comment>